<evidence type="ECO:0000313" key="5">
    <source>
        <dbReference type="EMBL" id="SER66459.1"/>
    </source>
</evidence>
<dbReference type="EMBL" id="FOGZ01000005">
    <property type="protein sequence ID" value="SER66459.1"/>
    <property type="molecule type" value="Genomic_DNA"/>
</dbReference>
<dbReference type="RefSeq" id="WP_091968237.1">
    <property type="nucleotide sequence ID" value="NZ_FOGZ01000005.1"/>
</dbReference>
<keyword evidence="6" id="KW-1185">Reference proteome</keyword>
<feature type="region of interest" description="Disordered" evidence="3">
    <location>
        <begin position="1"/>
        <end position="34"/>
    </location>
</feature>
<evidence type="ECO:0000256" key="3">
    <source>
        <dbReference type="SAM" id="MobiDB-lite"/>
    </source>
</evidence>
<gene>
    <name evidence="5" type="ORF">SAMN05443377_10571</name>
</gene>
<sequence>MSQPHTSRPAQARRAAAPAPRAGTPSTADFSRPGAIDLSQFASASAGAAPAGPASPGDYSVEVSEQELNDVIQQSLNYPVILALLSPTDPGCQRVKATLSSLSDRANGRWLLATVDVDAQPRIAQALRVSAIPTVMALLAGQAMPLFQGTADEQQISGVIDQVLASAVANGVAGRVAPRKHADSGPDPRFAAADDAMHRGDYATARDEFEKLVKANPKDTEAVAGRATAALLVRSADADVTALVAASDAHPEDVDKALAAADAQLVVGQAQQGLERLIRLIRTTAGDEREKLRQRVLELFETLDPADPTLLSARRALGAALY</sequence>
<dbReference type="InterPro" id="IPR011990">
    <property type="entry name" value="TPR-like_helical_dom_sf"/>
</dbReference>
<dbReference type="Pfam" id="PF00085">
    <property type="entry name" value="Thioredoxin"/>
    <property type="match status" value="1"/>
</dbReference>
<accession>A0A1H9R329</accession>
<dbReference type="STRING" id="64702.SAMN05443377_10571"/>
<name>A0A1H9R329_9ACTN</name>
<dbReference type="GO" id="GO:0015035">
    <property type="term" value="F:protein-disulfide reductase activity"/>
    <property type="evidence" value="ECO:0007669"/>
    <property type="project" value="TreeGrafter"/>
</dbReference>
<protein>
    <submittedName>
        <fullName evidence="5">Putative thioredoxin</fullName>
    </submittedName>
</protein>
<dbReference type="InterPro" id="IPR013766">
    <property type="entry name" value="Thioredoxin_domain"/>
</dbReference>
<dbReference type="AlphaFoldDB" id="A0A1H9R329"/>
<keyword evidence="2" id="KW-0676">Redox-active center</keyword>
<dbReference type="PANTHER" id="PTHR45663">
    <property type="entry name" value="GEO12009P1"/>
    <property type="match status" value="1"/>
</dbReference>
<comment type="similarity">
    <text evidence="1">Belongs to the thioredoxin family.</text>
</comment>
<feature type="domain" description="Thioredoxin" evidence="4">
    <location>
        <begin position="61"/>
        <end position="161"/>
    </location>
</feature>
<dbReference type="GO" id="GO:0006950">
    <property type="term" value="P:response to stress"/>
    <property type="evidence" value="ECO:0007669"/>
    <property type="project" value="UniProtKB-ARBA"/>
</dbReference>
<dbReference type="Proteomes" id="UP000198815">
    <property type="component" value="Unassembled WGS sequence"/>
</dbReference>
<dbReference type="CDD" id="cd02956">
    <property type="entry name" value="ybbN"/>
    <property type="match status" value="1"/>
</dbReference>
<feature type="compositionally biased region" description="Low complexity" evidence="3">
    <location>
        <begin position="8"/>
        <end position="22"/>
    </location>
</feature>
<dbReference type="InterPro" id="IPR036249">
    <property type="entry name" value="Thioredoxin-like_sf"/>
</dbReference>
<dbReference type="OrthoDB" id="5181746at2"/>
<dbReference type="Gene3D" id="3.40.30.10">
    <property type="entry name" value="Glutaredoxin"/>
    <property type="match status" value="1"/>
</dbReference>
<evidence type="ECO:0000313" key="6">
    <source>
        <dbReference type="Proteomes" id="UP000198815"/>
    </source>
</evidence>
<proteinExistence type="inferred from homology"/>
<dbReference type="PANTHER" id="PTHR45663:SF11">
    <property type="entry name" value="GEO12009P1"/>
    <property type="match status" value="1"/>
</dbReference>
<dbReference type="Pfam" id="PF14561">
    <property type="entry name" value="TPR_20"/>
    <property type="match status" value="1"/>
</dbReference>
<organism evidence="5 6">
    <name type="scientific">Propionibacterium cyclohexanicum</name>
    <dbReference type="NCBI Taxonomy" id="64702"/>
    <lineage>
        <taxon>Bacteria</taxon>
        <taxon>Bacillati</taxon>
        <taxon>Actinomycetota</taxon>
        <taxon>Actinomycetes</taxon>
        <taxon>Propionibacteriales</taxon>
        <taxon>Propionibacteriaceae</taxon>
        <taxon>Propionibacterium</taxon>
    </lineage>
</organism>
<dbReference type="SUPFAM" id="SSF52833">
    <property type="entry name" value="Thioredoxin-like"/>
    <property type="match status" value="1"/>
</dbReference>
<evidence type="ECO:0000256" key="2">
    <source>
        <dbReference type="ARBA" id="ARBA00023284"/>
    </source>
</evidence>
<reference evidence="5 6" key="1">
    <citation type="submission" date="2016-10" db="EMBL/GenBank/DDBJ databases">
        <authorList>
            <person name="de Groot N.N."/>
        </authorList>
    </citation>
    <scope>NUCLEOTIDE SEQUENCE [LARGE SCALE GENOMIC DNA]</scope>
    <source>
        <strain evidence="5 6">DSM 16859</strain>
    </source>
</reference>
<dbReference type="SUPFAM" id="SSF48452">
    <property type="entry name" value="TPR-like"/>
    <property type="match status" value="1"/>
</dbReference>
<dbReference type="GO" id="GO:0005737">
    <property type="term" value="C:cytoplasm"/>
    <property type="evidence" value="ECO:0007669"/>
    <property type="project" value="TreeGrafter"/>
</dbReference>
<evidence type="ECO:0000256" key="1">
    <source>
        <dbReference type="ARBA" id="ARBA00008987"/>
    </source>
</evidence>
<evidence type="ECO:0000259" key="4">
    <source>
        <dbReference type="Pfam" id="PF00085"/>
    </source>
</evidence>
<dbReference type="Gene3D" id="1.25.40.10">
    <property type="entry name" value="Tetratricopeptide repeat domain"/>
    <property type="match status" value="1"/>
</dbReference>